<dbReference type="InterPro" id="IPR031148">
    <property type="entry name" value="Plexin"/>
</dbReference>
<protein>
    <recommendedName>
        <fullName evidence="4">IPT/TIG domain-containing protein</fullName>
    </recommendedName>
</protein>
<dbReference type="GO" id="GO:0017154">
    <property type="term" value="F:semaphorin receptor activity"/>
    <property type="evidence" value="ECO:0007669"/>
    <property type="project" value="InterPro"/>
</dbReference>
<dbReference type="InterPro" id="IPR013783">
    <property type="entry name" value="Ig-like_fold"/>
</dbReference>
<dbReference type="EnsemblMetazoa" id="tetur39g00200.1">
    <property type="protein sequence ID" value="tetur39g00200.1"/>
    <property type="gene ID" value="tetur39g00200"/>
</dbReference>
<feature type="domain" description="IPT/TIG" evidence="4">
    <location>
        <begin position="15"/>
        <end position="103"/>
    </location>
</feature>
<accession>T1L4J0</accession>
<dbReference type="EMBL" id="CAEY01001102">
    <property type="status" value="NOT_ANNOTATED_CDS"/>
    <property type="molecule type" value="Genomic_DNA"/>
</dbReference>
<dbReference type="SMART" id="SM00429">
    <property type="entry name" value="IPT"/>
    <property type="match status" value="2"/>
</dbReference>
<feature type="region of interest" description="Disordered" evidence="1">
    <location>
        <begin position="181"/>
        <end position="201"/>
    </location>
</feature>
<evidence type="ECO:0000259" key="4">
    <source>
        <dbReference type="SMART" id="SM00429"/>
    </source>
</evidence>
<dbReference type="GO" id="GO:0005886">
    <property type="term" value="C:plasma membrane"/>
    <property type="evidence" value="ECO:0007669"/>
    <property type="project" value="TreeGrafter"/>
</dbReference>
<dbReference type="SUPFAM" id="SSF81296">
    <property type="entry name" value="E set domains"/>
    <property type="match status" value="3"/>
</dbReference>
<name>T1L4J0_TETUR</name>
<dbReference type="AlphaFoldDB" id="T1L4J0"/>
<keyword evidence="2" id="KW-0472">Membrane</keyword>
<dbReference type="Gene3D" id="2.60.40.10">
    <property type="entry name" value="Immunoglobulins"/>
    <property type="match status" value="2"/>
</dbReference>
<sequence>MLFLLVSFLNFKLKAVQLMDVNPKVGPQSGGTHLYLAGSNFNIGSNIEIYLDDMPCDIKKSMIANRQVTCRTSPSLTAPYWVQKLTLLLDGANLTLPRPYTYGKDPTIHSIYPNKSYISGGRLIYVTGNHLSFIAQPRMIIKHSSRIIGKSLCLPVNDTLIKCPAPSIKPYLESFAGPQATSSSSSMTAPSSETGFDSSTTTSNEYSRLILSPSHHDLPRSDHLHARPHLHGHSSHAHLIFEIAFEMDSVESVTNVRDNFPSVDSSLHYVPDPVFRSFDNDGIKLYTGESLVIDGDNLRLAASETDVNVTIGNRPCNLTSLTMNQLVCLPPTEAYAMSSYTDLFGRSTETNLPVVVVAIGNNIRKQVGFLRYDANSTHEVPFMFIGLTSAAGLLLLLFSLAILAFIRNRSSNVAKESVDLKPRSLGPAIGSHPLPTTIPTPIYSARPPTSLSTATTMIAGASCSTRTLNRAHADHIYESIDNLPAIRYSSKVNLDYTYFGHPAVNYIRRV</sequence>
<dbReference type="GO" id="GO:0050772">
    <property type="term" value="P:positive regulation of axonogenesis"/>
    <property type="evidence" value="ECO:0007669"/>
    <property type="project" value="TreeGrafter"/>
</dbReference>
<dbReference type="GO" id="GO:0008045">
    <property type="term" value="P:motor neuron axon guidance"/>
    <property type="evidence" value="ECO:0007669"/>
    <property type="project" value="TreeGrafter"/>
</dbReference>
<feature type="domain" description="IPT/TIG" evidence="4">
    <location>
        <begin position="105"/>
        <end position="201"/>
    </location>
</feature>
<dbReference type="HOGENOM" id="CLU_2111978_0_0_1"/>
<feature type="transmembrane region" description="Helical" evidence="2">
    <location>
        <begin position="382"/>
        <end position="406"/>
    </location>
</feature>
<evidence type="ECO:0000256" key="3">
    <source>
        <dbReference type="SAM" id="SignalP"/>
    </source>
</evidence>
<organism evidence="5 6">
    <name type="scientific">Tetranychus urticae</name>
    <name type="common">Two-spotted spider mite</name>
    <dbReference type="NCBI Taxonomy" id="32264"/>
    <lineage>
        <taxon>Eukaryota</taxon>
        <taxon>Metazoa</taxon>
        <taxon>Ecdysozoa</taxon>
        <taxon>Arthropoda</taxon>
        <taxon>Chelicerata</taxon>
        <taxon>Arachnida</taxon>
        <taxon>Acari</taxon>
        <taxon>Acariformes</taxon>
        <taxon>Trombidiformes</taxon>
        <taxon>Prostigmata</taxon>
        <taxon>Eleutherengona</taxon>
        <taxon>Raphignathae</taxon>
        <taxon>Tetranychoidea</taxon>
        <taxon>Tetranychidae</taxon>
        <taxon>Tetranychus</taxon>
    </lineage>
</organism>
<dbReference type="GO" id="GO:0002116">
    <property type="term" value="C:semaphorin receptor complex"/>
    <property type="evidence" value="ECO:0007669"/>
    <property type="project" value="TreeGrafter"/>
</dbReference>
<feature type="compositionally biased region" description="Low complexity" evidence="1">
    <location>
        <begin position="181"/>
        <end position="192"/>
    </location>
</feature>
<dbReference type="PANTHER" id="PTHR22625:SF44">
    <property type="entry name" value="PLEXIN-B"/>
    <property type="match status" value="1"/>
</dbReference>
<keyword evidence="2" id="KW-0812">Transmembrane</keyword>
<proteinExistence type="predicted"/>
<keyword evidence="6" id="KW-1185">Reference proteome</keyword>
<evidence type="ECO:0000256" key="1">
    <source>
        <dbReference type="SAM" id="MobiDB-lite"/>
    </source>
</evidence>
<reference evidence="6" key="1">
    <citation type="submission" date="2011-08" db="EMBL/GenBank/DDBJ databases">
        <authorList>
            <person name="Rombauts S."/>
        </authorList>
    </citation>
    <scope>NUCLEOTIDE SEQUENCE</scope>
    <source>
        <strain evidence="6">London</strain>
    </source>
</reference>
<dbReference type="Pfam" id="PF01833">
    <property type="entry name" value="TIG"/>
    <property type="match status" value="3"/>
</dbReference>
<keyword evidence="2" id="KW-1133">Transmembrane helix</keyword>
<dbReference type="GO" id="GO:0008360">
    <property type="term" value="P:regulation of cell shape"/>
    <property type="evidence" value="ECO:0007669"/>
    <property type="project" value="TreeGrafter"/>
</dbReference>
<dbReference type="GO" id="GO:0097374">
    <property type="term" value="P:sensory neuron axon guidance"/>
    <property type="evidence" value="ECO:0007669"/>
    <property type="project" value="TreeGrafter"/>
</dbReference>
<evidence type="ECO:0000313" key="5">
    <source>
        <dbReference type="EnsemblMetazoa" id="tetur39g00200.1"/>
    </source>
</evidence>
<dbReference type="eggNOG" id="KOG3610">
    <property type="taxonomic scope" value="Eukaryota"/>
</dbReference>
<dbReference type="InterPro" id="IPR014756">
    <property type="entry name" value="Ig_E-set"/>
</dbReference>
<keyword evidence="3" id="KW-0732">Signal</keyword>
<evidence type="ECO:0000313" key="6">
    <source>
        <dbReference type="Proteomes" id="UP000015104"/>
    </source>
</evidence>
<dbReference type="STRING" id="32264.T1L4J0"/>
<dbReference type="GO" id="GO:0007162">
    <property type="term" value="P:negative regulation of cell adhesion"/>
    <property type="evidence" value="ECO:0007669"/>
    <property type="project" value="TreeGrafter"/>
</dbReference>
<dbReference type="InterPro" id="IPR002909">
    <property type="entry name" value="IPT_dom"/>
</dbReference>
<evidence type="ECO:0000256" key="2">
    <source>
        <dbReference type="SAM" id="Phobius"/>
    </source>
</evidence>
<feature type="chain" id="PRO_5007729172" description="IPT/TIG domain-containing protein" evidence="3">
    <location>
        <begin position="19"/>
        <end position="510"/>
    </location>
</feature>
<dbReference type="PANTHER" id="PTHR22625">
    <property type="entry name" value="PLEXIN"/>
    <property type="match status" value="1"/>
</dbReference>
<feature type="signal peptide" evidence="3">
    <location>
        <begin position="1"/>
        <end position="18"/>
    </location>
</feature>
<dbReference type="GO" id="GO:0030334">
    <property type="term" value="P:regulation of cell migration"/>
    <property type="evidence" value="ECO:0007669"/>
    <property type="project" value="TreeGrafter"/>
</dbReference>
<reference evidence="5" key="2">
    <citation type="submission" date="2015-06" db="UniProtKB">
        <authorList>
            <consortium name="EnsemblMetazoa"/>
        </authorList>
    </citation>
    <scope>IDENTIFICATION</scope>
</reference>
<dbReference type="Proteomes" id="UP000015104">
    <property type="component" value="Unassembled WGS sequence"/>
</dbReference>